<accession>A0A1J1I5L7</accession>
<dbReference type="FunFam" id="2.10.25.10:FF:000189">
    <property type="entry name" value="Laminin subunit alpha 2"/>
    <property type="match status" value="1"/>
</dbReference>
<keyword evidence="8 15" id="KW-0175">Coiled coil</keyword>
<comment type="caution">
    <text evidence="14">Lacks conserved residue(s) required for the propagation of feature annotation.</text>
</comment>
<dbReference type="GO" id="GO:0009887">
    <property type="term" value="P:animal organ morphogenesis"/>
    <property type="evidence" value="ECO:0007669"/>
    <property type="project" value="TreeGrafter"/>
</dbReference>
<protein>
    <submittedName>
        <fullName evidence="21">CLUMA_CG008952, isoform A</fullName>
    </submittedName>
</protein>
<dbReference type="Gene3D" id="2.10.25.10">
    <property type="entry name" value="Laminin"/>
    <property type="match status" value="21"/>
</dbReference>
<feature type="domain" description="Laminin EGF-like" evidence="18">
    <location>
        <begin position="616"/>
        <end position="668"/>
    </location>
</feature>
<feature type="disulfide bond" evidence="14">
    <location>
        <begin position="425"/>
        <end position="437"/>
    </location>
</feature>
<feature type="disulfide bond" evidence="14">
    <location>
        <begin position="381"/>
        <end position="398"/>
    </location>
</feature>
<feature type="domain" description="Laminin EGF-like" evidence="18">
    <location>
        <begin position="1794"/>
        <end position="1846"/>
    </location>
</feature>
<feature type="domain" description="Laminin EGF-like" evidence="18">
    <location>
        <begin position="1686"/>
        <end position="1735"/>
    </location>
</feature>
<evidence type="ECO:0000256" key="6">
    <source>
        <dbReference type="ARBA" id="ARBA00022869"/>
    </source>
</evidence>
<dbReference type="Pfam" id="PF00052">
    <property type="entry name" value="Laminin_B"/>
    <property type="match status" value="1"/>
</dbReference>
<evidence type="ECO:0000256" key="14">
    <source>
        <dbReference type="PROSITE-ProRule" id="PRU00460"/>
    </source>
</evidence>
<dbReference type="SMART" id="SM00282">
    <property type="entry name" value="LamG"/>
    <property type="match status" value="5"/>
</dbReference>
<evidence type="ECO:0000259" key="18">
    <source>
        <dbReference type="PROSITE" id="PS50027"/>
    </source>
</evidence>
<dbReference type="SUPFAM" id="SSF49899">
    <property type="entry name" value="Concanavalin A-like lectins/glucanases"/>
    <property type="match status" value="5"/>
</dbReference>
<feature type="domain" description="Laminin N-terminal" evidence="20">
    <location>
        <begin position="1"/>
        <end position="157"/>
    </location>
</feature>
<dbReference type="PROSITE" id="PS50025">
    <property type="entry name" value="LAM_G_DOMAIN"/>
    <property type="match status" value="5"/>
</dbReference>
<dbReference type="PROSITE" id="PS51115">
    <property type="entry name" value="LAMININ_IVA"/>
    <property type="match status" value="1"/>
</dbReference>
<feature type="domain" description="Laminin G" evidence="17">
    <location>
        <begin position="3427"/>
        <end position="3602"/>
    </location>
</feature>
<dbReference type="FunFam" id="2.10.25.10:FF:000407">
    <property type="entry name" value="Laminin subunit alpha-3"/>
    <property type="match status" value="1"/>
</dbReference>
<dbReference type="Proteomes" id="UP000183832">
    <property type="component" value="Unassembled WGS sequence"/>
</dbReference>
<evidence type="ECO:0000313" key="22">
    <source>
        <dbReference type="Proteomes" id="UP000183832"/>
    </source>
</evidence>
<keyword evidence="11 14" id="KW-0424">Laminin EGF-like domain</keyword>
<name>A0A1J1I5L7_9DIPT</name>
<dbReference type="InterPro" id="IPR008211">
    <property type="entry name" value="Laminin_N"/>
</dbReference>
<feature type="disulfide bond" evidence="14">
    <location>
        <begin position="1818"/>
        <end position="1827"/>
    </location>
</feature>
<feature type="domain" description="Laminin EGF-like" evidence="18">
    <location>
        <begin position="1297"/>
        <end position="1341"/>
    </location>
</feature>
<feature type="disulfide bond" evidence="14">
    <location>
        <begin position="335"/>
        <end position="352"/>
    </location>
</feature>
<sequence>MYSSSSFSEFHVAYLFIRMGNSPRPGLWTLEKSSDYGKTWSPWQHFSDSPSDCEIYFGRDSLNPVRRDDDVICTTEFSKIVPLESGEIIVRLLNGRPSSNNYFNSSTLQEWTRATNVRIRLLRTKNLLGHLMSVARQDPTVTRRYFYSIKDISIGGRCVCNGHANTCSLLDPRAQTRLLACSCQHNTCGIQCEQCCPGFEQKKWRQNTNARPFQCEPCNCHGHTDRCIYSEDVDYRGESLDIYGRYEGGGVCQDCRDNTKGINCNQCMDRYYRPYGKHWNETDVCRPCNCDYFYSTGNCEEETGHCECRPEFQAPNCDSCSEGYFGYPNCRPCECNLNGTLGYHCEATDGKCPCKVNFGGNFCKECAPGYFNYPECQFCSCNEIGSIGETCEESSGQCVCKPNFGGEKCDECKDGYYDYPACVYCTCDISGTEKEICDKASGECICKEGYGGPRCDRCLPGYYNYPDCIPCNCSIAGVIQAICDHNGKCPCLQNFAGKRCDQCMTGFYQFPECLACNCDTSGSIGISCNNEGQCNCQNSFDGKTCNYCKENFYNYPLCESCDCNPAGVIAKFAGCGSVPAGELCQCKERVQGRICDQCRPLYWNLNASNPDGCEECDCFTDGTSGALDTCEIKSGQCSCKLNVQGRRCDECTDGTFDLFGSSLYGCKPCDCDIGGAAHSICHKETGECRCHPRITGRDCTRPLQLHYYPTLYQFKFEYEDGSTSTGAQVRYQFDEDVFPEFSKIGYAVFSQLQSEVTNNVDIQKSSFYRLIIRYLNPTSEAIVADILIQSDNPANLDQHGKVLFKSNRKPEFVTMSGIKGDIATPIVLDPGKYSITVKTSQTLFLDYFVLLPAAYYEASILTRNIVNSCRVDVASGLCRLYKYPSINEFHSITNARANGDYEAAEFYRNYEHLGKLNENEMPLITPSQSTLNYLMHVDRPGRYALVVDYITDVQFTDAGFLAVNQQGEGEQDGIILIYPCLYQMVCRGPVMDKESREKVFFIDVNDTNPISINGENVLGVAIKSVTPIPYEQWSTDFIQPQPVCVLKDGACVESSFLTAPDSKKIEFEAEDEERIAVENLPDIINNNTKVIYLDKDTQSFLLSSKVSEPGRYVIVIKYYQPNHPKFHILYRLETERQNYDGKFVLDHCPSSSGCRGVISQDNGYLWFDIDDNFSFTLSNLKDKGVWLDYILLVPIEYYNERLLVEEEFDQTNEFLQECGQDHFNIQLNASDFCKSSVFSLTAEYNVGALPCNCDIDGSRSFECEQFGGQCSCKANIIGRQCEACKTGYYGFPDCKPCDCPSTAICEKQTGECICPARVTGEKCDQCVPYTFGFDQIIGCEECNCNEQGVQFGNLQCDLNNGSCVCASNVVGRSCDKCSYGFFKFPYCEPCRCDLRGTTLEVCDQEDETCFCKKNVQGRECNYCADGTYNLQEKNPEGCTKCFCFGHTTRCENAYLRPFNVSMLSNVSLHTINVKGGKWNNTNWLTDEPIMSNDTTAQVLLGDVDNPDLLDGYTYFGMLEFFSNQNSHLTAYGGFLRYNLLYTTQLFGNALVGPDVILEGKDMKIKHTNYRQPAAGQLFHGAVEMIESNFKTLSGVTVTRDQFMTILRDLKKIYIRASYFDKGMITYLSDVQLTLAEDDPENYHLYKELPAEKCSCPHGYTGLSCEDCAKGFYRDPEGPFGGYCIPCDCNGHADTCDCNTGICQDCQHHTMGDHCEMCIEGYHGNATFGSPYDCMICACPLPVDSNNFAYACDVSPDGYSISCDCKPGYTGHKCQSCANGFYGRPEIEGEYCKPCECSGNIDPSIPGSCDSVNGECIHCLNNTFGAACNLCAPGYYGDAIRLKDCQSCICDNIGTEHCDNFAGTCVCLPNVEGEKCDRCAEDHYGFESGYGCLPCDCGIASNSTQCDDHTGECLCKPGVGGRQCDRCLPGYWNYGPDGCVECSCNTELSRGLGCNPVTGQCECLHQVIGEKCDSCPHRWVFIEDYGCEECDGCHHGLLDVTDALEGKINPVILELDSVAKSFYTTQKLKRLNEETEEIKPEVEKLDPNTNNLSDQMSEIDSLEQDVKQHQKKLNYLKDTAKELNKASDDLLKTVTEDKSDYRMVMIGARNTISEVYALANSLESDDKSQRLEQIVNEAEEYLDRIKAFDPEALFKGTAKEQQCKADSVFADVERFAEPVTTQKNRLNQFIDTVDEFNHKIDNLREKSRESQMNSLLAESLNKKNKEARLPQKLETILNFIKDSQNNLKEGKSYEMESKKLLSELDLSLNDLRKLGTELDYLNENVDEIIPVNQDEYLKLEPLVQEVLSHVLMLGDKKENLSAQYSNITANSNDAIKAVNAYAEIDNNVEIARNRSNEAHEDASAALLLTDGMADRAGKSHQESSELNHEGHTALSNVQLELSPSLDKSLENVQGVKDHLDLIGEKLNAINDSVDAIKVEPLTDTWKAIQDDAINSDLLVQKSKKILEPISNKLNASNTLAQKLPKEVEDTNKDIAQALNQVQRVGDLVPNILGTMDDLEGKQERLDSLNSALGDGLDDLRKKIDQARSLANSIKLGVNFLPNTTLELKPPENVLSQVFNTRISTYFRTNTSNGLLLYLGNEPKPGARLKRDDFMAIEIENGYPVLLIDVGDGPERIISNKLVDDGKWYEAIVERSGKAVTFTIREEDENGNEQLIVKKEELPGDQTNFDIDDNSRLFVGGYSDYQMPDSIKQSSFEGEIEGLKIGDRDVGLWNFVDGQNNNLGAVERDRLVAKEAKHTGYRFGGNGFVVLDARPYNFRQRSHINFRFKTGRDSPNGLLFFVGHDDHYLSLELHEGAVLFQFKMGQSSDVVEIKTPNQFNDDEWHQVEATRDQGNGGLTVDGLNLYQQTFYIADYYEAPDKMYFGGYQDRLLSSKVTSRSFDGCIDDVHIGGTPIDLSRNIQSQDVLPGCPMKFSSVVSFAHDRFGYIKSKNLTVANKLHINLKFKTVQPKGIIFYGMNNDQSATLSLALEDGILVLRSSKFELNTDTKRFNDGQWHVVTAIHNEKHLRLSIDDQYEYMSNEAPPTLSISYGEIYFGGLTKYFTPVRGALPNEAYFVGCIQDVTINTNEVNFASSTDKMNAILNNCPRDILDYSIYDVPYYYPDGSTEQAKDPQTEMIDARFRPDERENVIPDRKEDEDATRYEITTARRPSQVEEGDVVATEAPRFADKAATTSTTTTQRYVEQTTTTEQTTTLRPRPIYTIDQKHPLCELPVIPDYDVDFDSAGYRFGTSPSSYIELESAPKSTRAIFDFSLLFRTNRQNGLLFYASDDRHPDYISLFLKDGYLNYKFSCNGSAIQIVSKNQYENNEWNLVEFSREQSELTLKIQDEKLTDSLVKKCRNLELKRNYFIGGANSKMMEDIDSKLIGNSFFNKNQFFGCMKEVKLNSQLLNPAVPPSEGVLPCSDKVESGVFFGKSGGYVKLREKFRVGSDLTISMDIKPRNLTGVLTSVHGKKSFFIVEMINGDIHFSVDSNDGPRSAIFVPDADRTLCDGNWHTVTVIKSRFVISINVDQFSSEPNVGIPEKHTQLDTTRPLFLGGHPHLAKIRGIKGRRNFQGCIRNFKINDVVENIKPQMTTGNVETGVCPLY</sequence>
<feature type="domain" description="Laminin G" evidence="17">
    <location>
        <begin position="3244"/>
        <end position="3421"/>
    </location>
</feature>
<feature type="domain" description="Laminin EGF-like" evidence="18">
    <location>
        <begin position="1342"/>
        <end position="1389"/>
    </location>
</feature>
<dbReference type="PROSITE" id="PS51117">
    <property type="entry name" value="LAMININ_NTER"/>
    <property type="match status" value="1"/>
</dbReference>
<feature type="disulfide bond" evidence="14">
    <location>
        <begin position="1314"/>
        <end position="1323"/>
    </location>
</feature>
<organism evidence="21 22">
    <name type="scientific">Clunio marinus</name>
    <dbReference type="NCBI Taxonomy" id="568069"/>
    <lineage>
        <taxon>Eukaryota</taxon>
        <taxon>Metazoa</taxon>
        <taxon>Ecdysozoa</taxon>
        <taxon>Arthropoda</taxon>
        <taxon>Hexapoda</taxon>
        <taxon>Insecta</taxon>
        <taxon>Pterygota</taxon>
        <taxon>Neoptera</taxon>
        <taxon>Endopterygota</taxon>
        <taxon>Diptera</taxon>
        <taxon>Nematocera</taxon>
        <taxon>Chironomoidea</taxon>
        <taxon>Chironomidae</taxon>
        <taxon>Clunio</taxon>
    </lineage>
</organism>
<feature type="domain" description="Laminin EGF-like" evidence="18">
    <location>
        <begin position="1894"/>
        <end position="1940"/>
    </location>
</feature>
<feature type="domain" description="Laminin G" evidence="17">
    <location>
        <begin position="2756"/>
        <end position="2928"/>
    </location>
</feature>
<proteinExistence type="predicted"/>
<keyword evidence="2" id="KW-0964">Secreted</keyword>
<evidence type="ECO:0000256" key="15">
    <source>
        <dbReference type="SAM" id="Coils"/>
    </source>
</evidence>
<dbReference type="Gene3D" id="2.60.120.200">
    <property type="match status" value="5"/>
</dbReference>
<feature type="domain" description="Laminin EGF-like" evidence="18">
    <location>
        <begin position="425"/>
        <end position="470"/>
    </location>
</feature>
<evidence type="ECO:0000256" key="3">
    <source>
        <dbReference type="ARBA" id="ARBA00022530"/>
    </source>
</evidence>
<feature type="domain" description="Laminin EGF-like" evidence="18">
    <location>
        <begin position="471"/>
        <end position="515"/>
    </location>
</feature>
<feature type="disulfide bond" evidence="13">
    <location>
        <begin position="3077"/>
        <end position="3104"/>
    </location>
</feature>
<reference evidence="21 22" key="1">
    <citation type="submission" date="2015-04" db="EMBL/GenBank/DDBJ databases">
        <authorList>
            <person name="Syromyatnikov M.Y."/>
            <person name="Popov V.N."/>
        </authorList>
    </citation>
    <scope>NUCLEOTIDE SEQUENCE [LARGE SCALE GENOMIC DNA]</scope>
</reference>
<dbReference type="InterPro" id="IPR013320">
    <property type="entry name" value="ConA-like_dom_sf"/>
</dbReference>
<keyword evidence="5" id="KW-0677">Repeat</keyword>
<keyword evidence="4" id="KW-0732">Signal</keyword>
<dbReference type="GO" id="GO:0005604">
    <property type="term" value="C:basement membrane"/>
    <property type="evidence" value="ECO:0007669"/>
    <property type="project" value="UniProtKB-SubCell"/>
</dbReference>
<feature type="disulfide bond" evidence="14">
    <location>
        <begin position="1392"/>
        <end position="1409"/>
    </location>
</feature>
<dbReference type="Pfam" id="PF00053">
    <property type="entry name" value="EGF_laminin"/>
    <property type="match status" value="19"/>
</dbReference>
<evidence type="ECO:0000256" key="4">
    <source>
        <dbReference type="ARBA" id="ARBA00022729"/>
    </source>
</evidence>
<dbReference type="OrthoDB" id="10011303at2759"/>
<feature type="disulfide bond" evidence="14">
    <location>
        <begin position="471"/>
        <end position="483"/>
    </location>
</feature>
<feature type="disulfide bond" evidence="14">
    <location>
        <begin position="1272"/>
        <end position="1281"/>
    </location>
</feature>
<dbReference type="Pfam" id="PF24973">
    <property type="entry name" value="EGF_LMN_ATRN"/>
    <property type="match status" value="1"/>
</dbReference>
<dbReference type="PRINTS" id="PR00011">
    <property type="entry name" value="EGFLAMININ"/>
</dbReference>
<feature type="disulfide bond" evidence="14">
    <location>
        <begin position="536"/>
        <end position="545"/>
    </location>
</feature>
<feature type="disulfide bond" evidence="14">
    <location>
        <begin position="1253"/>
        <end position="1270"/>
    </location>
</feature>
<feature type="disulfide bond" evidence="14">
    <location>
        <begin position="1914"/>
        <end position="1923"/>
    </location>
</feature>
<feature type="disulfide bond" evidence="14">
    <location>
        <begin position="446"/>
        <end position="455"/>
    </location>
</feature>
<dbReference type="Gene3D" id="2.60.120.260">
    <property type="entry name" value="Galactose-binding domain-like"/>
    <property type="match status" value="1"/>
</dbReference>
<keyword evidence="9 14" id="KW-1015">Disulfide bond</keyword>
<feature type="disulfide bond" evidence="14">
    <location>
        <begin position="491"/>
        <end position="500"/>
    </location>
</feature>
<keyword evidence="22" id="KW-1185">Reference proteome</keyword>
<feature type="domain" description="Laminin G" evidence="17">
    <location>
        <begin position="2935"/>
        <end position="3104"/>
    </location>
</feature>
<dbReference type="PROSITE" id="PS50027">
    <property type="entry name" value="EGF_LAM_2"/>
    <property type="match status" value="15"/>
</dbReference>
<dbReference type="SMART" id="SM00181">
    <property type="entry name" value="EGF"/>
    <property type="match status" value="11"/>
</dbReference>
<feature type="disulfide bond" evidence="14">
    <location>
        <begin position="1390"/>
        <end position="1402"/>
    </location>
</feature>
<dbReference type="SMART" id="SM00281">
    <property type="entry name" value="LamB"/>
    <property type="match status" value="1"/>
</dbReference>
<feature type="disulfide bond" evidence="13">
    <location>
        <begin position="3575"/>
        <end position="3602"/>
    </location>
</feature>
<feature type="coiled-coil region" evidence="15">
    <location>
        <begin position="2185"/>
        <end position="2212"/>
    </location>
</feature>
<dbReference type="InterPro" id="IPR001791">
    <property type="entry name" value="Laminin_G"/>
</dbReference>
<dbReference type="FunFam" id="2.10.25.10:FF:000051">
    <property type="entry name" value="Laminin subunit alpha 4"/>
    <property type="match status" value="1"/>
</dbReference>
<feature type="disulfide bond" evidence="14">
    <location>
        <begin position="1411"/>
        <end position="1420"/>
    </location>
</feature>
<feature type="disulfide bond" evidence="14">
    <location>
        <begin position="1830"/>
        <end position="1844"/>
    </location>
</feature>
<dbReference type="FunFam" id="2.10.25.10:FF:000090">
    <property type="entry name" value="laminin subunit alpha"/>
    <property type="match status" value="1"/>
</dbReference>
<evidence type="ECO:0000259" key="19">
    <source>
        <dbReference type="PROSITE" id="PS51115"/>
    </source>
</evidence>
<feature type="domain" description="Laminin EGF-like" evidence="18">
    <location>
        <begin position="288"/>
        <end position="332"/>
    </location>
</feature>
<feature type="disulfide bond" evidence="14">
    <location>
        <begin position="379"/>
        <end position="391"/>
    </location>
</feature>
<evidence type="ECO:0000313" key="21">
    <source>
        <dbReference type="EMBL" id="CRK95483.1"/>
    </source>
</evidence>
<keyword evidence="3" id="KW-0272">Extracellular matrix</keyword>
<dbReference type="FunFam" id="2.10.25.10:FF:000069">
    <property type="entry name" value="Laminin subunit alpha 1"/>
    <property type="match status" value="1"/>
</dbReference>
<dbReference type="SMART" id="SM00180">
    <property type="entry name" value="EGF_Lam"/>
    <property type="match status" value="22"/>
</dbReference>
<feature type="coiled-coil region" evidence="15">
    <location>
        <begin position="2051"/>
        <end position="2085"/>
    </location>
</feature>
<dbReference type="InterPro" id="IPR010307">
    <property type="entry name" value="Laminin_dom_II"/>
</dbReference>
<dbReference type="InterPro" id="IPR050440">
    <property type="entry name" value="Laminin/Netrin_ECM"/>
</dbReference>
<evidence type="ECO:0000256" key="9">
    <source>
        <dbReference type="ARBA" id="ARBA00023157"/>
    </source>
</evidence>
<feature type="domain" description="Laminin EGF-like" evidence="18">
    <location>
        <begin position="1251"/>
        <end position="1296"/>
    </location>
</feature>
<keyword evidence="10" id="KW-0325">Glycoprotein</keyword>
<evidence type="ECO:0000256" key="1">
    <source>
        <dbReference type="ARBA" id="ARBA00004302"/>
    </source>
</evidence>
<feature type="domain" description="Laminin EGF-like" evidence="18">
    <location>
        <begin position="1847"/>
        <end position="1893"/>
    </location>
</feature>
<comment type="subcellular location">
    <subcellularLocation>
        <location evidence="1">Secreted</location>
        <location evidence="1">Extracellular space</location>
        <location evidence="1">Extracellular matrix</location>
        <location evidence="1">Basement membrane</location>
    </subcellularLocation>
</comment>
<dbReference type="PANTHER" id="PTHR10574:SF406">
    <property type="entry name" value="LAMININ SUBUNIT ALPHA 5"/>
    <property type="match status" value="1"/>
</dbReference>
<feature type="disulfide bond" evidence="14">
    <location>
        <begin position="516"/>
        <end position="528"/>
    </location>
</feature>
<feature type="disulfide bond" evidence="14">
    <location>
        <begin position="427"/>
        <end position="444"/>
    </location>
</feature>
<evidence type="ECO:0000256" key="10">
    <source>
        <dbReference type="ARBA" id="ARBA00023180"/>
    </source>
</evidence>
<evidence type="ECO:0000259" key="20">
    <source>
        <dbReference type="PROSITE" id="PS51117"/>
    </source>
</evidence>
<dbReference type="Pfam" id="PF06009">
    <property type="entry name" value="Laminin_II"/>
    <property type="match status" value="1"/>
</dbReference>
<dbReference type="FunFam" id="2.10.25.10:FF:000034">
    <property type="entry name" value="Laminin subunit alpha 3"/>
    <property type="match status" value="3"/>
</dbReference>
<dbReference type="EMBL" id="CVRI01000042">
    <property type="protein sequence ID" value="CRK95483.1"/>
    <property type="molecule type" value="Genomic_DNA"/>
</dbReference>
<gene>
    <name evidence="21" type="primary">putative Laminin subunit alpha</name>
    <name evidence="21" type="ORF">CLUMA_CG008952</name>
</gene>
<dbReference type="SMART" id="SM00136">
    <property type="entry name" value="LamNT"/>
    <property type="match status" value="1"/>
</dbReference>
<dbReference type="GO" id="GO:0007155">
    <property type="term" value="P:cell adhesion"/>
    <property type="evidence" value="ECO:0007669"/>
    <property type="project" value="UniProtKB-KW"/>
</dbReference>
<evidence type="ECO:0000256" key="7">
    <source>
        <dbReference type="ARBA" id="ARBA00022889"/>
    </source>
</evidence>
<feature type="disulfide bond" evidence="14">
    <location>
        <begin position="1866"/>
        <end position="1875"/>
    </location>
</feature>
<dbReference type="FunFam" id="2.10.25.10:FF:000074">
    <property type="entry name" value="Laminin subunit alpha"/>
    <property type="match status" value="1"/>
</dbReference>
<feature type="disulfide bond" evidence="14">
    <location>
        <begin position="1705"/>
        <end position="1714"/>
    </location>
</feature>
<feature type="compositionally biased region" description="Low complexity" evidence="16">
    <location>
        <begin position="3191"/>
        <end position="3210"/>
    </location>
</feature>
<evidence type="ECO:0000256" key="11">
    <source>
        <dbReference type="ARBA" id="ARBA00023292"/>
    </source>
</evidence>
<evidence type="ECO:0000256" key="5">
    <source>
        <dbReference type="ARBA" id="ARBA00022737"/>
    </source>
</evidence>
<dbReference type="CDD" id="cd00110">
    <property type="entry name" value="LamG"/>
    <property type="match status" value="5"/>
</dbReference>
<feature type="domain" description="Laminin G" evidence="17">
    <location>
        <begin position="2555"/>
        <end position="2750"/>
    </location>
</feature>
<keyword evidence="7" id="KW-0130">Cell adhesion</keyword>
<keyword evidence="6" id="KW-0084">Basement membrane</keyword>
<dbReference type="CDD" id="cd00055">
    <property type="entry name" value="EGF_Lam"/>
    <property type="match status" value="22"/>
</dbReference>
<evidence type="ECO:0000256" key="12">
    <source>
        <dbReference type="ARBA" id="ARBA00065619"/>
    </source>
</evidence>
<dbReference type="InterPro" id="IPR000034">
    <property type="entry name" value="Laminin_IV"/>
</dbReference>
<dbReference type="GO" id="GO:0030054">
    <property type="term" value="C:cell junction"/>
    <property type="evidence" value="ECO:0007669"/>
    <property type="project" value="UniProtKB-ARBA"/>
</dbReference>
<dbReference type="InterPro" id="IPR002049">
    <property type="entry name" value="LE_dom"/>
</dbReference>
<dbReference type="CDD" id="cd02795">
    <property type="entry name" value="CBM6-CBM35-CBM36_like"/>
    <property type="match status" value="1"/>
</dbReference>
<feature type="domain" description="Laminin EGF-like" evidence="18">
    <location>
        <begin position="379"/>
        <end position="424"/>
    </location>
</feature>
<dbReference type="STRING" id="568069.A0A1J1I5L7"/>
<dbReference type="GO" id="GO:0048468">
    <property type="term" value="P:cell development"/>
    <property type="evidence" value="ECO:0007669"/>
    <property type="project" value="UniProtKB-ARBA"/>
</dbReference>
<feature type="disulfide bond" evidence="14">
    <location>
        <begin position="354"/>
        <end position="363"/>
    </location>
</feature>
<feature type="domain" description="Laminin EGF-like" evidence="18">
    <location>
        <begin position="333"/>
        <end position="378"/>
    </location>
</feature>
<evidence type="ECO:0000256" key="8">
    <source>
        <dbReference type="ARBA" id="ARBA00023054"/>
    </source>
</evidence>
<dbReference type="GO" id="GO:0016477">
    <property type="term" value="P:cell migration"/>
    <property type="evidence" value="ECO:0007669"/>
    <property type="project" value="UniProtKB-ARBA"/>
</dbReference>
<feature type="domain" description="Laminin EGF-like" evidence="18">
    <location>
        <begin position="1390"/>
        <end position="1440"/>
    </location>
</feature>
<dbReference type="SUPFAM" id="SSF57196">
    <property type="entry name" value="EGF/Laminin"/>
    <property type="match status" value="21"/>
</dbReference>
<dbReference type="FunFam" id="2.10.25.10:FF:000388">
    <property type="entry name" value="Laminin subunit alpha"/>
    <property type="match status" value="1"/>
</dbReference>
<feature type="disulfide bond" evidence="14">
    <location>
        <begin position="333"/>
        <end position="345"/>
    </location>
</feature>
<dbReference type="FunFam" id="2.10.25.10:FF:000083">
    <property type="entry name" value="Laminin subunit alpha"/>
    <property type="match status" value="1"/>
</dbReference>
<evidence type="ECO:0000256" key="2">
    <source>
        <dbReference type="ARBA" id="ARBA00022525"/>
    </source>
</evidence>
<comment type="subunit">
    <text evidence="12">Laminin is a complex glycoprotein, consisting of three different polypeptide chains (alpha, beta, gamma), which are bound to each other by disulfide bonds into a cross-shaped molecule comprising one long and three short arms with globules at each end.</text>
</comment>
<feature type="region of interest" description="Disordered" evidence="16">
    <location>
        <begin position="3189"/>
        <end position="3210"/>
    </location>
</feature>
<dbReference type="FunFam" id="2.10.25.10:FF:000011">
    <property type="entry name" value="Cadherin EGF LAG seven-pass G-type receptor"/>
    <property type="match status" value="1"/>
</dbReference>
<feature type="disulfide bond" evidence="14">
    <location>
        <begin position="1251"/>
        <end position="1263"/>
    </location>
</feature>
<feature type="disulfide bond" evidence="14">
    <location>
        <begin position="639"/>
        <end position="648"/>
    </location>
</feature>
<evidence type="ECO:0000256" key="13">
    <source>
        <dbReference type="PROSITE-ProRule" id="PRU00122"/>
    </source>
</evidence>
<evidence type="ECO:0000256" key="16">
    <source>
        <dbReference type="SAM" id="MobiDB-lite"/>
    </source>
</evidence>
<feature type="disulfide bond" evidence="14">
    <location>
        <begin position="400"/>
        <end position="409"/>
    </location>
</feature>
<dbReference type="InterPro" id="IPR056863">
    <property type="entry name" value="LMN_ATRN_NET-like_EGF"/>
</dbReference>
<feature type="domain" description="Laminin EGF-like" evidence="18">
    <location>
        <begin position="516"/>
        <end position="560"/>
    </location>
</feature>
<dbReference type="GO" id="GO:0009888">
    <property type="term" value="P:tissue development"/>
    <property type="evidence" value="ECO:0007669"/>
    <property type="project" value="TreeGrafter"/>
</dbReference>
<dbReference type="Pfam" id="PF00055">
    <property type="entry name" value="Laminin_N"/>
    <property type="match status" value="1"/>
</dbReference>
<dbReference type="PROSITE" id="PS01248">
    <property type="entry name" value="EGF_LAM_1"/>
    <property type="match status" value="5"/>
</dbReference>
<dbReference type="FunFam" id="2.10.25.10:FF:000106">
    <property type="entry name" value="Heparan sulfate proteoglycan 2"/>
    <property type="match status" value="1"/>
</dbReference>
<feature type="disulfide bond" evidence="14">
    <location>
        <begin position="1365"/>
        <end position="1374"/>
    </location>
</feature>
<dbReference type="GO" id="GO:0048699">
    <property type="term" value="P:generation of neurons"/>
    <property type="evidence" value="ECO:0007669"/>
    <property type="project" value="UniProtKB-ARBA"/>
</dbReference>
<dbReference type="PANTHER" id="PTHR10574">
    <property type="entry name" value="NETRIN/LAMININ-RELATED"/>
    <property type="match status" value="1"/>
</dbReference>
<dbReference type="InterPro" id="IPR000742">
    <property type="entry name" value="EGF"/>
</dbReference>
<feature type="disulfide bond" evidence="14">
    <location>
        <begin position="308"/>
        <end position="317"/>
    </location>
</feature>
<evidence type="ECO:0000259" key="17">
    <source>
        <dbReference type="PROSITE" id="PS50025"/>
    </source>
</evidence>
<feature type="domain" description="Laminin IV type A" evidence="19">
    <location>
        <begin position="1463"/>
        <end position="1666"/>
    </location>
</feature>
<dbReference type="Pfam" id="PF02210">
    <property type="entry name" value="Laminin_G_2"/>
    <property type="match status" value="5"/>
</dbReference>